<keyword evidence="1" id="KW-1277">Toxin-antitoxin system</keyword>
<accession>A0A2M7SEI3</accession>
<name>A0A2M7SEI3_9BACT</name>
<dbReference type="Proteomes" id="UP000229307">
    <property type="component" value="Unassembled WGS sequence"/>
</dbReference>
<organism evidence="2 3">
    <name type="scientific">Candidatus Desantisbacteria bacterium CG_4_10_14_0_8_um_filter_48_22</name>
    <dbReference type="NCBI Taxonomy" id="1974543"/>
    <lineage>
        <taxon>Bacteria</taxon>
        <taxon>Candidatus Desantisiibacteriota</taxon>
    </lineage>
</organism>
<reference evidence="3" key="1">
    <citation type="submission" date="2017-09" db="EMBL/GenBank/DDBJ databases">
        <title>Depth-based differentiation of microbial function through sediment-hosted aquifers and enrichment of novel symbionts in the deep terrestrial subsurface.</title>
        <authorList>
            <person name="Probst A.J."/>
            <person name="Ladd B."/>
            <person name="Jarett J.K."/>
            <person name="Geller-Mcgrath D.E."/>
            <person name="Sieber C.M.K."/>
            <person name="Emerson J.B."/>
            <person name="Anantharaman K."/>
            <person name="Thomas B.C."/>
            <person name="Malmstrom R."/>
            <person name="Stieglmeier M."/>
            <person name="Klingl A."/>
            <person name="Woyke T."/>
            <person name="Ryan C.M."/>
            <person name="Banfield J.F."/>
        </authorList>
    </citation>
    <scope>NUCLEOTIDE SEQUENCE [LARGE SCALE GENOMIC DNA]</scope>
</reference>
<dbReference type="EMBL" id="PFMR01000068">
    <property type="protein sequence ID" value="PIZ17909.1"/>
    <property type="molecule type" value="Genomic_DNA"/>
</dbReference>
<dbReference type="SUPFAM" id="SSF143011">
    <property type="entry name" value="RelE-like"/>
    <property type="match status" value="1"/>
</dbReference>
<dbReference type="InterPro" id="IPR007712">
    <property type="entry name" value="RelE/ParE_toxin"/>
</dbReference>
<protein>
    <recommendedName>
        <fullName evidence="4">Type II toxin-antitoxin system mRNA interferase toxin, RelE/StbE family</fullName>
    </recommendedName>
</protein>
<dbReference type="Gene3D" id="3.30.2310.20">
    <property type="entry name" value="RelE-like"/>
    <property type="match status" value="1"/>
</dbReference>
<dbReference type="InterPro" id="IPR035093">
    <property type="entry name" value="RelE/ParE_toxin_dom_sf"/>
</dbReference>
<proteinExistence type="predicted"/>
<evidence type="ECO:0008006" key="4">
    <source>
        <dbReference type="Google" id="ProtNLM"/>
    </source>
</evidence>
<comment type="caution">
    <text evidence="2">The sequence shown here is derived from an EMBL/GenBank/DDBJ whole genome shotgun (WGS) entry which is preliminary data.</text>
</comment>
<dbReference type="AlphaFoldDB" id="A0A2M7SEI3"/>
<evidence type="ECO:0000313" key="3">
    <source>
        <dbReference type="Proteomes" id="UP000229307"/>
    </source>
</evidence>
<dbReference type="Pfam" id="PF05016">
    <property type="entry name" value="ParE_toxin"/>
    <property type="match status" value="1"/>
</dbReference>
<sequence length="101" mass="12107">MTYGVRFPSHSTENKFEKILSRISKKNIQDEIMDAVKSLAGNPFPYGEKPFKKLDPPVIFYQFTAQYRIRVRDYRILYDVDKDRKIVWVLALRIRSEKTYK</sequence>
<evidence type="ECO:0000256" key="1">
    <source>
        <dbReference type="ARBA" id="ARBA00022649"/>
    </source>
</evidence>
<evidence type="ECO:0000313" key="2">
    <source>
        <dbReference type="EMBL" id="PIZ17909.1"/>
    </source>
</evidence>
<gene>
    <name evidence="2" type="ORF">COY52_02205</name>
</gene>